<dbReference type="RefSeq" id="WP_267846367.1">
    <property type="nucleotide sequence ID" value="NZ_JAPMXC010000001.1"/>
</dbReference>
<protein>
    <submittedName>
        <fullName evidence="1">Uncharacterized protein</fullName>
    </submittedName>
</protein>
<dbReference type="Proteomes" id="UP001082899">
    <property type="component" value="Unassembled WGS sequence"/>
</dbReference>
<gene>
    <name evidence="1" type="ORF">OVY01_05860</name>
</gene>
<dbReference type="EMBL" id="JAPMXC010000001">
    <property type="protein sequence ID" value="MCY0386767.1"/>
    <property type="molecule type" value="Genomic_DNA"/>
</dbReference>
<organism evidence="1 2">
    <name type="scientific">Robbsia betulipollinis</name>
    <dbReference type="NCBI Taxonomy" id="2981849"/>
    <lineage>
        <taxon>Bacteria</taxon>
        <taxon>Pseudomonadati</taxon>
        <taxon>Pseudomonadota</taxon>
        <taxon>Betaproteobacteria</taxon>
        <taxon>Burkholderiales</taxon>
        <taxon>Burkholderiaceae</taxon>
        <taxon>Robbsia</taxon>
    </lineage>
</organism>
<sequence length="99" mass="10885">MTPDDIIGIFEGTVRLHQVDAQPAVMTTYIDWLSKNWRGLSSDDLAALLCIGAAAYKLQKLTQEAICPPYVETMPVPARLGPVPPHVVNVEERAWKALA</sequence>
<keyword evidence="2" id="KW-1185">Reference proteome</keyword>
<accession>A0ABT3ZK21</accession>
<evidence type="ECO:0000313" key="1">
    <source>
        <dbReference type="EMBL" id="MCY0386767.1"/>
    </source>
</evidence>
<comment type="caution">
    <text evidence="1">The sequence shown here is derived from an EMBL/GenBank/DDBJ whole genome shotgun (WGS) entry which is preliminary data.</text>
</comment>
<name>A0ABT3ZK21_9BURK</name>
<reference evidence="1" key="1">
    <citation type="submission" date="2022-11" db="EMBL/GenBank/DDBJ databases">
        <title>Robbsia betulipollinis sp. nov., isolated from pollen of birch (Betula pendula).</title>
        <authorList>
            <person name="Shi H."/>
            <person name="Ambika Manirajan B."/>
            <person name="Ratering S."/>
            <person name="Geissler-Plaum R."/>
            <person name="Schnell S."/>
        </authorList>
    </citation>
    <scope>NUCLEOTIDE SEQUENCE</scope>
    <source>
        <strain evidence="1">Bb-Pol-6</strain>
    </source>
</reference>
<evidence type="ECO:0000313" key="2">
    <source>
        <dbReference type="Proteomes" id="UP001082899"/>
    </source>
</evidence>
<proteinExistence type="predicted"/>